<evidence type="ECO:0000256" key="13">
    <source>
        <dbReference type="ARBA" id="ARBA00023228"/>
    </source>
</evidence>
<dbReference type="EMBL" id="OU900094">
    <property type="protein sequence ID" value="CAG9854635.1"/>
    <property type="molecule type" value="Genomic_DNA"/>
</dbReference>
<keyword evidence="6" id="KW-0967">Endosome</keyword>
<evidence type="ECO:0000313" key="19">
    <source>
        <dbReference type="Proteomes" id="UP001153712"/>
    </source>
</evidence>
<feature type="compositionally biased region" description="Basic and acidic residues" evidence="15">
    <location>
        <begin position="13"/>
        <end position="23"/>
    </location>
</feature>
<dbReference type="Proteomes" id="UP001153712">
    <property type="component" value="Chromosome 1"/>
</dbReference>
<dbReference type="Pfam" id="PF01490">
    <property type="entry name" value="Aa_trans"/>
    <property type="match status" value="1"/>
</dbReference>
<keyword evidence="3" id="KW-0813">Transport</keyword>
<feature type="transmembrane region" description="Helical" evidence="16">
    <location>
        <begin position="141"/>
        <end position="162"/>
    </location>
</feature>
<proteinExistence type="inferred from homology"/>
<evidence type="ECO:0000256" key="4">
    <source>
        <dbReference type="ARBA" id="ARBA00022692"/>
    </source>
</evidence>
<dbReference type="GO" id="GO:0015179">
    <property type="term" value="F:L-amino acid transmembrane transporter activity"/>
    <property type="evidence" value="ECO:0007669"/>
    <property type="project" value="TreeGrafter"/>
</dbReference>
<feature type="transmembrane region" description="Helical" evidence="16">
    <location>
        <begin position="168"/>
        <end position="190"/>
    </location>
</feature>
<feature type="compositionally biased region" description="Low complexity" evidence="15">
    <location>
        <begin position="24"/>
        <end position="35"/>
    </location>
</feature>
<keyword evidence="8 16" id="KW-1133">Transmembrane helix</keyword>
<evidence type="ECO:0000256" key="11">
    <source>
        <dbReference type="ARBA" id="ARBA00023157"/>
    </source>
</evidence>
<feature type="domain" description="Amino acid transporter transmembrane" evidence="17">
    <location>
        <begin position="139"/>
        <end position="564"/>
    </location>
</feature>
<feature type="transmembrane region" description="Helical" evidence="16">
    <location>
        <begin position="234"/>
        <end position="255"/>
    </location>
</feature>
<dbReference type="PANTHER" id="PTHR22950">
    <property type="entry name" value="AMINO ACID TRANSPORTER"/>
    <property type="match status" value="1"/>
</dbReference>
<evidence type="ECO:0000256" key="15">
    <source>
        <dbReference type="SAM" id="MobiDB-lite"/>
    </source>
</evidence>
<accession>A0A9N9XJD7</accession>
<keyword evidence="4 16" id="KW-0812">Transmembrane</keyword>
<name>A0A9N9XJD7_PHYSR</name>
<dbReference type="OrthoDB" id="294730at2759"/>
<dbReference type="GO" id="GO:0031902">
    <property type="term" value="C:late endosome membrane"/>
    <property type="evidence" value="ECO:0007669"/>
    <property type="project" value="UniProtKB-SubCell"/>
</dbReference>
<keyword evidence="9" id="KW-0915">Sodium</keyword>
<gene>
    <name evidence="18" type="ORF">PHYEVI_LOCUS1096</name>
</gene>
<keyword evidence="12" id="KW-0325">Glycoprotein</keyword>
<evidence type="ECO:0000256" key="6">
    <source>
        <dbReference type="ARBA" id="ARBA00022753"/>
    </source>
</evidence>
<sequence length="570" mass="64848">DLIRNYKLIIKEKNQQSDSDSERQSSTSSPDLYSSDCGEPMIFEQEICFSDSECDIENSQNRTSNKQKRQNKLENARKKQLSYNSITMKNDDYLFEKLDQSLLNEVVSENSKLLSTRLIKNNSQSSFINFETTDSPKNSSLVTIFAIWNTTVGSSLLAMAWGMGKAGLFPGIVINLIVMTICLYTAYVLLKVKEKHGPIGENFEVPELCRLLIGRWAEQVSKVFSLVILIGSDIVYYILMSNFLYNFVVFIYGYFNEVGNHNPNADTVQCPKEILVVNKTHLVQSVVPSTPFYTIWNLYSTVPLILAVIMFPLLNMKSPTFFTKFNSLGIVSISYLIIFVAVKSFVWGVHLDDWSGEFHIKSTFCVLSGTLTMSYFIHNIIVSIMMQNKHQKSNGRDLTIAFILVSFTYLFLGAAFYIAFPLKKTCIEDNLLNNFSKQDVMALIARVLLFFQLFTVFPFVTYMLRGEIMSCIKLIFGKERHGEFSYTKTIIININIVFICLMFACFLPKIGTLIRYTGALSGLIYVFVMPSLLKMASLRKENSLTFTKGFLHVGLIILGALNLISQFFME</sequence>
<evidence type="ECO:0000256" key="3">
    <source>
        <dbReference type="ARBA" id="ARBA00022448"/>
    </source>
</evidence>
<dbReference type="GO" id="GO:0005765">
    <property type="term" value="C:lysosomal membrane"/>
    <property type="evidence" value="ECO:0007669"/>
    <property type="project" value="UniProtKB-SubCell"/>
</dbReference>
<feature type="transmembrane region" description="Helical" evidence="16">
    <location>
        <begin position="545"/>
        <end position="569"/>
    </location>
</feature>
<keyword evidence="5" id="KW-0479">Metal-binding</keyword>
<protein>
    <recommendedName>
        <fullName evidence="17">Amino acid transporter transmembrane domain-containing protein</fullName>
    </recommendedName>
</protein>
<evidence type="ECO:0000256" key="8">
    <source>
        <dbReference type="ARBA" id="ARBA00022989"/>
    </source>
</evidence>
<comment type="similarity">
    <text evidence="14">Belongs to the amino acid/polyamine transporter 2 family. SLC38A9 subfamily.</text>
</comment>
<feature type="transmembrane region" description="Helical" evidence="16">
    <location>
        <begin position="358"/>
        <end position="377"/>
    </location>
</feature>
<keyword evidence="11" id="KW-1015">Disulfide bond</keyword>
<dbReference type="GO" id="GO:0046872">
    <property type="term" value="F:metal ion binding"/>
    <property type="evidence" value="ECO:0007669"/>
    <property type="project" value="UniProtKB-KW"/>
</dbReference>
<comment type="subcellular location">
    <subcellularLocation>
        <location evidence="1">Late endosome membrane</location>
        <topology evidence="1">Multi-pass membrane protein</topology>
    </subcellularLocation>
    <subcellularLocation>
        <location evidence="2">Lysosome membrane</location>
        <topology evidence="2">Multi-pass membrane protein</topology>
    </subcellularLocation>
</comment>
<evidence type="ECO:0000259" key="17">
    <source>
        <dbReference type="Pfam" id="PF01490"/>
    </source>
</evidence>
<evidence type="ECO:0000313" key="18">
    <source>
        <dbReference type="EMBL" id="CAG9854635.1"/>
    </source>
</evidence>
<dbReference type="InterPro" id="IPR013057">
    <property type="entry name" value="AA_transpt_TM"/>
</dbReference>
<keyword evidence="10 16" id="KW-0472">Membrane</keyword>
<keyword evidence="13" id="KW-0458">Lysosome</keyword>
<evidence type="ECO:0000256" key="12">
    <source>
        <dbReference type="ARBA" id="ARBA00023180"/>
    </source>
</evidence>
<feature type="transmembrane region" description="Helical" evidence="16">
    <location>
        <begin position="440"/>
        <end position="464"/>
    </location>
</feature>
<dbReference type="AlphaFoldDB" id="A0A9N9XJD7"/>
<feature type="region of interest" description="Disordered" evidence="15">
    <location>
        <begin position="13"/>
        <end position="35"/>
    </location>
</feature>
<feature type="transmembrane region" description="Helical" evidence="16">
    <location>
        <begin position="513"/>
        <end position="533"/>
    </location>
</feature>
<feature type="transmembrane region" description="Helical" evidence="16">
    <location>
        <begin position="398"/>
        <end position="420"/>
    </location>
</feature>
<feature type="non-terminal residue" evidence="18">
    <location>
        <position position="1"/>
    </location>
</feature>
<feature type="transmembrane region" description="Helical" evidence="16">
    <location>
        <begin position="293"/>
        <end position="313"/>
    </location>
</feature>
<keyword evidence="19" id="KW-1185">Reference proteome</keyword>
<evidence type="ECO:0000256" key="16">
    <source>
        <dbReference type="SAM" id="Phobius"/>
    </source>
</evidence>
<reference evidence="18" key="1">
    <citation type="submission" date="2022-01" db="EMBL/GenBank/DDBJ databases">
        <authorList>
            <person name="King R."/>
        </authorList>
    </citation>
    <scope>NUCLEOTIDE SEQUENCE</scope>
</reference>
<organism evidence="18 19">
    <name type="scientific">Phyllotreta striolata</name>
    <name type="common">Striped flea beetle</name>
    <name type="synonym">Crioceris striolata</name>
    <dbReference type="NCBI Taxonomy" id="444603"/>
    <lineage>
        <taxon>Eukaryota</taxon>
        <taxon>Metazoa</taxon>
        <taxon>Ecdysozoa</taxon>
        <taxon>Arthropoda</taxon>
        <taxon>Hexapoda</taxon>
        <taxon>Insecta</taxon>
        <taxon>Pterygota</taxon>
        <taxon>Neoptera</taxon>
        <taxon>Endopterygota</taxon>
        <taxon>Coleoptera</taxon>
        <taxon>Polyphaga</taxon>
        <taxon>Cucujiformia</taxon>
        <taxon>Chrysomeloidea</taxon>
        <taxon>Chrysomelidae</taxon>
        <taxon>Galerucinae</taxon>
        <taxon>Alticini</taxon>
        <taxon>Phyllotreta</taxon>
    </lineage>
</organism>
<evidence type="ECO:0000256" key="1">
    <source>
        <dbReference type="ARBA" id="ARBA00004107"/>
    </source>
</evidence>
<evidence type="ECO:0000256" key="9">
    <source>
        <dbReference type="ARBA" id="ARBA00023053"/>
    </source>
</evidence>
<evidence type="ECO:0000256" key="14">
    <source>
        <dbReference type="ARBA" id="ARBA00038442"/>
    </source>
</evidence>
<dbReference type="PANTHER" id="PTHR22950:SF244">
    <property type="entry name" value="NEUTRAL AMINO ACID TRANSPORTER 9"/>
    <property type="match status" value="1"/>
</dbReference>
<evidence type="ECO:0000256" key="2">
    <source>
        <dbReference type="ARBA" id="ARBA00004155"/>
    </source>
</evidence>
<evidence type="ECO:0000256" key="5">
    <source>
        <dbReference type="ARBA" id="ARBA00022723"/>
    </source>
</evidence>
<feature type="transmembrane region" description="Helical" evidence="16">
    <location>
        <begin position="325"/>
        <end position="346"/>
    </location>
</feature>
<evidence type="ECO:0000256" key="7">
    <source>
        <dbReference type="ARBA" id="ARBA00022970"/>
    </source>
</evidence>
<keyword evidence="7" id="KW-0029">Amino-acid transport</keyword>
<feature type="transmembrane region" description="Helical" evidence="16">
    <location>
        <begin position="485"/>
        <end position="507"/>
    </location>
</feature>
<evidence type="ECO:0000256" key="10">
    <source>
        <dbReference type="ARBA" id="ARBA00023136"/>
    </source>
</evidence>